<organism evidence="3 4">
    <name type="scientific">Sandaracinus amylolyticus</name>
    <dbReference type="NCBI Taxonomy" id="927083"/>
    <lineage>
        <taxon>Bacteria</taxon>
        <taxon>Pseudomonadati</taxon>
        <taxon>Myxococcota</taxon>
        <taxon>Polyangia</taxon>
        <taxon>Polyangiales</taxon>
        <taxon>Sandaracinaceae</taxon>
        <taxon>Sandaracinus</taxon>
    </lineage>
</organism>
<gene>
    <name evidence="3" type="ORF">DB32_007557</name>
</gene>
<feature type="signal peptide" evidence="1">
    <location>
        <begin position="1"/>
        <end position="23"/>
    </location>
</feature>
<evidence type="ECO:0000259" key="2">
    <source>
        <dbReference type="Pfam" id="PF05299"/>
    </source>
</evidence>
<dbReference type="InterPro" id="IPR027268">
    <property type="entry name" value="Peptidase_M4/M1_CTD_sf"/>
</dbReference>
<keyword evidence="1" id="KW-0732">Signal</keyword>
<sequence length="488" mass="52642">MLARVRSAALGIVLVLASCGASAPPSPPAPLPARTVRYTFALEPDLEHMHTTVCFEDGVPDALAAIHEEGRARVETAEVLRADGPHALPIDGEISLRGVAPGECVRYRVDLAPGRRATPGAPGSYRVGDDLVAPTSLWLRAPSPRDASTAMLARFVLPDGVRASTVWPDADEEGWMRIDERAFRYIAYVAFGELEVERVPVPGGCIDAVVLDGALQIDAEQRRAWLGTAGRAVSRVLGRFPAERAGVIVVPTPFADTPVLFGIVGRGALPTIALLVGENARPDALVPDWTAVHEFTHLASPFVERDEAWITEGLATYYQQVLRAREGMLTPEQAWNEMLHGFARGRSEGTGRTLREESRDMLRTYAFGRVYWSGAALALMADVAYRRSSDGQGSLDDAMVRASDRRDETLRADELVRAMDGGDGGPFAQVIAPWIDRDEFPDVDETLAWLGVRRGVAGVELLDAPGAAIRDAIMNPGAPLASNPDGCR</sequence>
<accession>A0A0F6W8Y9</accession>
<feature type="chain" id="PRO_5002511863" description="Peptidase M61 catalytic domain-containing protein" evidence="1">
    <location>
        <begin position="24"/>
        <end position="488"/>
    </location>
</feature>
<evidence type="ECO:0000256" key="1">
    <source>
        <dbReference type="SAM" id="SignalP"/>
    </source>
</evidence>
<dbReference type="KEGG" id="samy:DB32_007557"/>
<dbReference type="STRING" id="927083.DB32_007557"/>
<dbReference type="AlphaFoldDB" id="A0A0F6W8Y9"/>
<dbReference type="Gene3D" id="1.10.390.10">
    <property type="entry name" value="Neutral Protease Domain 2"/>
    <property type="match status" value="1"/>
</dbReference>
<reference evidence="3 4" key="1">
    <citation type="submission" date="2015-03" db="EMBL/GenBank/DDBJ databases">
        <title>Genome assembly of Sandaracinus amylolyticus DSM 53668.</title>
        <authorList>
            <person name="Sharma G."/>
            <person name="Subramanian S."/>
        </authorList>
    </citation>
    <scope>NUCLEOTIDE SEQUENCE [LARGE SCALE GENOMIC DNA]</scope>
    <source>
        <strain evidence="3 4">DSM 53668</strain>
    </source>
</reference>
<evidence type="ECO:0000313" key="4">
    <source>
        <dbReference type="Proteomes" id="UP000034883"/>
    </source>
</evidence>
<name>A0A0F6W8Y9_9BACT</name>
<keyword evidence="4" id="KW-1185">Reference proteome</keyword>
<evidence type="ECO:0000313" key="3">
    <source>
        <dbReference type="EMBL" id="AKF10408.1"/>
    </source>
</evidence>
<protein>
    <recommendedName>
        <fullName evidence="2">Peptidase M61 catalytic domain-containing protein</fullName>
    </recommendedName>
</protein>
<dbReference type="Pfam" id="PF05299">
    <property type="entry name" value="Peptidase_M61"/>
    <property type="match status" value="1"/>
</dbReference>
<feature type="domain" description="Peptidase M61 catalytic" evidence="2">
    <location>
        <begin position="305"/>
        <end position="353"/>
    </location>
</feature>
<proteinExistence type="predicted"/>
<dbReference type="Proteomes" id="UP000034883">
    <property type="component" value="Chromosome"/>
</dbReference>
<dbReference type="EMBL" id="CP011125">
    <property type="protein sequence ID" value="AKF10408.1"/>
    <property type="molecule type" value="Genomic_DNA"/>
</dbReference>
<dbReference type="PROSITE" id="PS51257">
    <property type="entry name" value="PROKAR_LIPOPROTEIN"/>
    <property type="match status" value="1"/>
</dbReference>
<dbReference type="InterPro" id="IPR007963">
    <property type="entry name" value="Peptidase_M61_catalytic"/>
</dbReference>